<dbReference type="OrthoDB" id="6382929at2759"/>
<protein>
    <submittedName>
        <fullName evidence="2">Uncharacterized protein</fullName>
    </submittedName>
</protein>
<gene>
    <name evidence="2" type="ORF">E2C01_054786</name>
</gene>
<organism evidence="2 3">
    <name type="scientific">Portunus trituberculatus</name>
    <name type="common">Swimming crab</name>
    <name type="synonym">Neptunus trituberculatus</name>
    <dbReference type="NCBI Taxonomy" id="210409"/>
    <lineage>
        <taxon>Eukaryota</taxon>
        <taxon>Metazoa</taxon>
        <taxon>Ecdysozoa</taxon>
        <taxon>Arthropoda</taxon>
        <taxon>Crustacea</taxon>
        <taxon>Multicrustacea</taxon>
        <taxon>Malacostraca</taxon>
        <taxon>Eumalacostraca</taxon>
        <taxon>Eucarida</taxon>
        <taxon>Decapoda</taxon>
        <taxon>Pleocyemata</taxon>
        <taxon>Brachyura</taxon>
        <taxon>Eubrachyura</taxon>
        <taxon>Portunoidea</taxon>
        <taxon>Portunidae</taxon>
        <taxon>Portuninae</taxon>
        <taxon>Portunus</taxon>
    </lineage>
</organism>
<dbReference type="Proteomes" id="UP000324222">
    <property type="component" value="Unassembled WGS sequence"/>
</dbReference>
<name>A0A5B7GKK2_PORTR</name>
<feature type="region of interest" description="Disordered" evidence="1">
    <location>
        <begin position="1"/>
        <end position="29"/>
    </location>
</feature>
<reference evidence="2 3" key="1">
    <citation type="submission" date="2019-05" db="EMBL/GenBank/DDBJ databases">
        <title>Another draft genome of Portunus trituberculatus and its Hox gene families provides insights of decapod evolution.</title>
        <authorList>
            <person name="Jeong J.-H."/>
            <person name="Song I."/>
            <person name="Kim S."/>
            <person name="Choi T."/>
            <person name="Kim D."/>
            <person name="Ryu S."/>
            <person name="Kim W."/>
        </authorList>
    </citation>
    <scope>NUCLEOTIDE SEQUENCE [LARGE SCALE GENOMIC DNA]</scope>
    <source>
        <tissue evidence="2">Muscle</tissue>
    </source>
</reference>
<accession>A0A5B7GKK2</accession>
<proteinExistence type="predicted"/>
<keyword evidence="3" id="KW-1185">Reference proteome</keyword>
<evidence type="ECO:0000256" key="1">
    <source>
        <dbReference type="SAM" id="MobiDB-lite"/>
    </source>
</evidence>
<dbReference type="AlphaFoldDB" id="A0A5B7GKK2"/>
<evidence type="ECO:0000313" key="3">
    <source>
        <dbReference type="Proteomes" id="UP000324222"/>
    </source>
</evidence>
<evidence type="ECO:0000313" key="2">
    <source>
        <dbReference type="EMBL" id="MPC60730.1"/>
    </source>
</evidence>
<comment type="caution">
    <text evidence="2">The sequence shown here is derived from an EMBL/GenBank/DDBJ whole genome shotgun (WGS) entry which is preliminary data.</text>
</comment>
<sequence length="69" mass="7902">MSYSEGEWTDGNANARHWGTEESEADMQEKGHLWSIVETATRQEMKTSGGDNPAETMKVEWEITRRITL</sequence>
<dbReference type="EMBL" id="VSRR010017835">
    <property type="protein sequence ID" value="MPC60730.1"/>
    <property type="molecule type" value="Genomic_DNA"/>
</dbReference>